<dbReference type="InterPro" id="IPR029039">
    <property type="entry name" value="Flavoprotein-like_sf"/>
</dbReference>
<dbReference type="GeneID" id="36589480"/>
<protein>
    <submittedName>
        <fullName evidence="2">Flavo protein</fullName>
    </submittedName>
</protein>
<dbReference type="InterPro" id="IPR005025">
    <property type="entry name" value="FMN_Rdtase-like_dom"/>
</dbReference>
<dbReference type="Proteomes" id="UP000235371">
    <property type="component" value="Unassembled WGS sequence"/>
</dbReference>
<dbReference type="OrthoDB" id="68575at2759"/>
<accession>A0A2J6SSC3</accession>
<evidence type="ECO:0000259" key="1">
    <source>
        <dbReference type="Pfam" id="PF03358"/>
    </source>
</evidence>
<reference evidence="2 3" key="1">
    <citation type="submission" date="2016-04" db="EMBL/GenBank/DDBJ databases">
        <title>A degradative enzymes factory behind the ericoid mycorrhizal symbiosis.</title>
        <authorList>
            <consortium name="DOE Joint Genome Institute"/>
            <person name="Martino E."/>
            <person name="Morin E."/>
            <person name="Grelet G."/>
            <person name="Kuo A."/>
            <person name="Kohler A."/>
            <person name="Daghino S."/>
            <person name="Barry K."/>
            <person name="Choi C."/>
            <person name="Cichocki N."/>
            <person name="Clum A."/>
            <person name="Copeland A."/>
            <person name="Hainaut M."/>
            <person name="Haridas S."/>
            <person name="Labutti K."/>
            <person name="Lindquist E."/>
            <person name="Lipzen A."/>
            <person name="Khouja H.-R."/>
            <person name="Murat C."/>
            <person name="Ohm R."/>
            <person name="Olson A."/>
            <person name="Spatafora J."/>
            <person name="Veneault-Fourrey C."/>
            <person name="Henrissat B."/>
            <person name="Grigoriev I."/>
            <person name="Martin F."/>
            <person name="Perotto S."/>
        </authorList>
    </citation>
    <scope>NUCLEOTIDE SEQUENCE [LARGE SCALE GENOMIC DNA]</scope>
    <source>
        <strain evidence="2 3">E</strain>
    </source>
</reference>
<dbReference type="InParanoid" id="A0A2J6SSC3"/>
<gene>
    <name evidence="2" type="ORF">K444DRAFT_618825</name>
</gene>
<keyword evidence="3" id="KW-1185">Reference proteome</keyword>
<dbReference type="EMBL" id="KZ613871">
    <property type="protein sequence ID" value="PMD53639.1"/>
    <property type="molecule type" value="Genomic_DNA"/>
</dbReference>
<dbReference type="PANTHER" id="PTHR30543">
    <property type="entry name" value="CHROMATE REDUCTASE"/>
    <property type="match status" value="1"/>
</dbReference>
<dbReference type="RefSeq" id="XP_024730543.1">
    <property type="nucleotide sequence ID" value="XM_024881403.1"/>
</dbReference>
<dbReference type="GO" id="GO:0010181">
    <property type="term" value="F:FMN binding"/>
    <property type="evidence" value="ECO:0007669"/>
    <property type="project" value="TreeGrafter"/>
</dbReference>
<dbReference type="Pfam" id="PF03358">
    <property type="entry name" value="FMN_red"/>
    <property type="match status" value="1"/>
</dbReference>
<evidence type="ECO:0000313" key="3">
    <source>
        <dbReference type="Proteomes" id="UP000235371"/>
    </source>
</evidence>
<proteinExistence type="predicted"/>
<evidence type="ECO:0000313" key="2">
    <source>
        <dbReference type="EMBL" id="PMD53639.1"/>
    </source>
</evidence>
<organism evidence="2 3">
    <name type="scientific">Hyaloscypha bicolor E</name>
    <dbReference type="NCBI Taxonomy" id="1095630"/>
    <lineage>
        <taxon>Eukaryota</taxon>
        <taxon>Fungi</taxon>
        <taxon>Dikarya</taxon>
        <taxon>Ascomycota</taxon>
        <taxon>Pezizomycotina</taxon>
        <taxon>Leotiomycetes</taxon>
        <taxon>Helotiales</taxon>
        <taxon>Hyaloscyphaceae</taxon>
        <taxon>Hyaloscypha</taxon>
        <taxon>Hyaloscypha bicolor</taxon>
    </lineage>
</organism>
<name>A0A2J6SSC3_9HELO</name>
<feature type="domain" description="NADPH-dependent FMN reductase-like" evidence="1">
    <location>
        <begin position="11"/>
        <end position="154"/>
    </location>
</feature>
<dbReference type="GO" id="GO:0005829">
    <property type="term" value="C:cytosol"/>
    <property type="evidence" value="ECO:0007669"/>
    <property type="project" value="TreeGrafter"/>
</dbReference>
<dbReference type="SUPFAM" id="SSF52218">
    <property type="entry name" value="Flavoproteins"/>
    <property type="match status" value="1"/>
</dbReference>
<dbReference type="AlphaFoldDB" id="A0A2J6SSC3"/>
<dbReference type="GO" id="GO:0016491">
    <property type="term" value="F:oxidoreductase activity"/>
    <property type="evidence" value="ECO:0007669"/>
    <property type="project" value="InterPro"/>
</dbReference>
<dbReference type="PANTHER" id="PTHR30543:SF21">
    <property type="entry name" value="NAD(P)H-DEPENDENT FMN REDUCTASE LOT6"/>
    <property type="match status" value="1"/>
</dbReference>
<sequence length="216" mass="23083">MATLATTVPKKVALIISSTRAIRAGPEVVSFIHKMLLTLPATPKPEISILDVASFNLPVFNEKIMPAMVPAHGNFEYEHSKKWSAAIAAFDGYIIVSPEYNFGLPGGVKNAVDYLYNEWIGKPVLIVTYGITGGNASSESLQKTLAGMKLRVVETRPQLSYAGPGMGDMLAAAGTGKLGQNTLELWGKEGKEPLLKGFGELVELLETPVPEPAKSG</sequence>
<dbReference type="STRING" id="1095630.A0A2J6SSC3"/>
<dbReference type="Gene3D" id="3.40.50.360">
    <property type="match status" value="1"/>
</dbReference>
<dbReference type="InterPro" id="IPR050712">
    <property type="entry name" value="NAD(P)H-dep_reductase"/>
</dbReference>